<dbReference type="Proteomes" id="UP000285236">
    <property type="component" value="Unassembled WGS sequence"/>
</dbReference>
<protein>
    <submittedName>
        <fullName evidence="1">Uncharacterized protein</fullName>
    </submittedName>
</protein>
<evidence type="ECO:0000313" key="2">
    <source>
        <dbReference type="Proteomes" id="UP000285236"/>
    </source>
</evidence>
<accession>A0AA93BDB7</accession>
<reference evidence="1 2" key="1">
    <citation type="submission" date="2018-08" db="EMBL/GenBank/DDBJ databases">
        <title>A genome reference for cultivated species of the human gut microbiota.</title>
        <authorList>
            <person name="Zou Y."/>
            <person name="Xue W."/>
            <person name="Luo G."/>
        </authorList>
    </citation>
    <scope>NUCLEOTIDE SEQUENCE [LARGE SCALE GENOMIC DNA]</scope>
    <source>
        <strain evidence="1 2">AF15-25</strain>
    </source>
</reference>
<dbReference type="EMBL" id="QRYP01000069">
    <property type="protein sequence ID" value="RGU89670.1"/>
    <property type="molecule type" value="Genomic_DNA"/>
</dbReference>
<comment type="caution">
    <text evidence="1">The sequence shown here is derived from an EMBL/GenBank/DDBJ whole genome shotgun (WGS) entry which is preliminary data.</text>
</comment>
<gene>
    <name evidence="1" type="ORF">DWW35_14890</name>
</gene>
<sequence length="417" mass="48583">MDELSKFCQTIKSKLGIEEKLSIDQAREIVKSINNFLYSNYDGIGKTHALGTSFEYFSEFHRYWEKHHREILNCEIDEDKCKAVAEALHSIFIRTNGNAFRFVYDTCGLEPQDICRVRLLSANQDFRGSRDFSDLATIFDSDNTIFDEENIYNEPEEFVRKLKITNLSQTDKRATYAKNIASFVLKHKCSPVELIEAYHNDIYELRKALINCKSAGYGNKKTDMFLRDMVVLGIWQNVDGFDKIDVASDINTIKVALRTGIIKTEIPLVSSFLDIFCHQYSYIDEMNALAWRRVWEIWHMTYPNETIASPCLIDYFVYRVVGKQFCKKNLYIFECEKEHHYFKWHSNRNKTCQLCHASQRKGVKAHLVMGVMPCNDPEGKISILKSEYVRALPKEQQFGECPFINICGEPNFRNTII</sequence>
<evidence type="ECO:0000313" key="1">
    <source>
        <dbReference type="EMBL" id="RGU89670.1"/>
    </source>
</evidence>
<organism evidence="1 2">
    <name type="scientific">Segatella copri</name>
    <dbReference type="NCBI Taxonomy" id="165179"/>
    <lineage>
        <taxon>Bacteria</taxon>
        <taxon>Pseudomonadati</taxon>
        <taxon>Bacteroidota</taxon>
        <taxon>Bacteroidia</taxon>
        <taxon>Bacteroidales</taxon>
        <taxon>Prevotellaceae</taxon>
        <taxon>Segatella</taxon>
    </lineage>
</organism>
<dbReference type="RefSeq" id="WP_118081985.1">
    <property type="nucleotide sequence ID" value="NZ_QRYP01000069.1"/>
</dbReference>
<proteinExistence type="predicted"/>
<name>A0AA93BDB7_9BACT</name>
<dbReference type="AlphaFoldDB" id="A0AA93BDB7"/>